<comment type="caution">
    <text evidence="2">The sequence shown here is derived from an EMBL/GenBank/DDBJ whole genome shotgun (WGS) entry which is preliminary data.</text>
</comment>
<feature type="compositionally biased region" description="Polar residues" evidence="1">
    <location>
        <begin position="119"/>
        <end position="130"/>
    </location>
</feature>
<feature type="compositionally biased region" description="Basic and acidic residues" evidence="1">
    <location>
        <begin position="57"/>
        <end position="66"/>
    </location>
</feature>
<organism evidence="2 3">
    <name type="scientific">Tanacetum coccineum</name>
    <dbReference type="NCBI Taxonomy" id="301880"/>
    <lineage>
        <taxon>Eukaryota</taxon>
        <taxon>Viridiplantae</taxon>
        <taxon>Streptophyta</taxon>
        <taxon>Embryophyta</taxon>
        <taxon>Tracheophyta</taxon>
        <taxon>Spermatophyta</taxon>
        <taxon>Magnoliopsida</taxon>
        <taxon>eudicotyledons</taxon>
        <taxon>Gunneridae</taxon>
        <taxon>Pentapetalae</taxon>
        <taxon>asterids</taxon>
        <taxon>campanulids</taxon>
        <taxon>Asterales</taxon>
        <taxon>Asteraceae</taxon>
        <taxon>Asteroideae</taxon>
        <taxon>Anthemideae</taxon>
        <taxon>Anthemidinae</taxon>
        <taxon>Tanacetum</taxon>
    </lineage>
</organism>
<evidence type="ECO:0000313" key="3">
    <source>
        <dbReference type="Proteomes" id="UP001151760"/>
    </source>
</evidence>
<dbReference type="EMBL" id="BQNB010018932">
    <property type="protein sequence ID" value="GJT79798.1"/>
    <property type="molecule type" value="Genomic_DNA"/>
</dbReference>
<keyword evidence="3" id="KW-1185">Reference proteome</keyword>
<feature type="compositionally biased region" description="Basic residues" evidence="1">
    <location>
        <begin position="67"/>
        <end position="79"/>
    </location>
</feature>
<feature type="region of interest" description="Disordered" evidence="1">
    <location>
        <begin position="116"/>
        <end position="152"/>
    </location>
</feature>
<gene>
    <name evidence="2" type="ORF">Tco_1054140</name>
</gene>
<dbReference type="Proteomes" id="UP001151760">
    <property type="component" value="Unassembled WGS sequence"/>
</dbReference>
<sequence>MDGYGNDGVTLNPTQVFSVHNWARKKNQAEGPSFTTHMLASCNADEHVAFKAFKTSSKTEKKDTKCTKPRAKSRRRKKQIPFSYNHPHEEIQSSSAMNSNPSQPQASTLVVAGMHKKVQQATSSPTSLGVTSEEAHPQLSSGNDEGPNKLSLDHISAGTNLYVLVEKPKSTSEWLETVLTQPTTGKEVNNIAK</sequence>
<reference evidence="2" key="1">
    <citation type="journal article" date="2022" name="Int. J. Mol. Sci.">
        <title>Draft Genome of Tanacetum Coccineum: Genomic Comparison of Closely Related Tanacetum-Family Plants.</title>
        <authorList>
            <person name="Yamashiro T."/>
            <person name="Shiraishi A."/>
            <person name="Nakayama K."/>
            <person name="Satake H."/>
        </authorList>
    </citation>
    <scope>NUCLEOTIDE SEQUENCE</scope>
</reference>
<evidence type="ECO:0000313" key="2">
    <source>
        <dbReference type="EMBL" id="GJT79798.1"/>
    </source>
</evidence>
<name>A0ABQ5GVW8_9ASTR</name>
<feature type="compositionally biased region" description="Polar residues" evidence="1">
    <location>
        <begin position="92"/>
        <end position="104"/>
    </location>
</feature>
<protein>
    <submittedName>
        <fullName evidence="2">Uncharacterized protein</fullName>
    </submittedName>
</protein>
<reference evidence="2" key="2">
    <citation type="submission" date="2022-01" db="EMBL/GenBank/DDBJ databases">
        <authorList>
            <person name="Yamashiro T."/>
            <person name="Shiraishi A."/>
            <person name="Satake H."/>
            <person name="Nakayama K."/>
        </authorList>
    </citation>
    <scope>NUCLEOTIDE SEQUENCE</scope>
</reference>
<evidence type="ECO:0000256" key="1">
    <source>
        <dbReference type="SAM" id="MobiDB-lite"/>
    </source>
</evidence>
<proteinExistence type="predicted"/>
<feature type="region of interest" description="Disordered" evidence="1">
    <location>
        <begin position="55"/>
        <end position="104"/>
    </location>
</feature>
<accession>A0ABQ5GVW8</accession>